<proteinExistence type="predicted"/>
<dbReference type="RefSeq" id="WP_359700963.1">
    <property type="nucleotide sequence ID" value="NZ_JBEYXT010000236.1"/>
</dbReference>
<keyword evidence="2" id="KW-1185">Reference proteome</keyword>
<reference evidence="1 2" key="1">
    <citation type="submission" date="2024-06" db="EMBL/GenBank/DDBJ databases">
        <title>The Natural Products Discovery Center: Release of the First 8490 Sequenced Strains for Exploring Actinobacteria Biosynthetic Diversity.</title>
        <authorList>
            <person name="Kalkreuter E."/>
            <person name="Kautsar S.A."/>
            <person name="Yang D."/>
            <person name="Bader C.D."/>
            <person name="Teijaro C.N."/>
            <person name="Fluegel L."/>
            <person name="Davis C.M."/>
            <person name="Simpson J.R."/>
            <person name="Lauterbach L."/>
            <person name="Steele A.D."/>
            <person name="Gui C."/>
            <person name="Meng S."/>
            <person name="Li G."/>
            <person name="Viehrig K."/>
            <person name="Ye F."/>
            <person name="Su P."/>
            <person name="Kiefer A.F."/>
            <person name="Nichols A."/>
            <person name="Cepeda A.J."/>
            <person name="Yan W."/>
            <person name="Fan B."/>
            <person name="Jiang Y."/>
            <person name="Adhikari A."/>
            <person name="Zheng C.-J."/>
            <person name="Schuster L."/>
            <person name="Cowan T.M."/>
            <person name="Smanski M.J."/>
            <person name="Chevrette M.G."/>
            <person name="De Carvalho L.P.S."/>
            <person name="Shen B."/>
        </authorList>
    </citation>
    <scope>NUCLEOTIDE SEQUENCE [LARGE SCALE GENOMIC DNA]</scope>
    <source>
        <strain evidence="1 2">NPDC046851</strain>
    </source>
</reference>
<dbReference type="InterPro" id="IPR036052">
    <property type="entry name" value="TrpB-like_PALP_sf"/>
</dbReference>
<dbReference type="Gene3D" id="3.40.50.1100">
    <property type="match status" value="1"/>
</dbReference>
<gene>
    <name evidence="1" type="ORF">ABZ931_33030</name>
</gene>
<evidence type="ECO:0000313" key="1">
    <source>
        <dbReference type="EMBL" id="MEU6805790.1"/>
    </source>
</evidence>
<dbReference type="EMBL" id="JBEYXT010000236">
    <property type="protein sequence ID" value="MEU6805790.1"/>
    <property type="molecule type" value="Genomic_DNA"/>
</dbReference>
<dbReference type="Proteomes" id="UP001551189">
    <property type="component" value="Unassembled WGS sequence"/>
</dbReference>
<comment type="caution">
    <text evidence="1">The sequence shown here is derived from an EMBL/GenBank/DDBJ whole genome shotgun (WGS) entry which is preliminary data.</text>
</comment>
<name>A0ABV3B8M2_9ACTN</name>
<sequence length="304" mass="33342">MGVDDFDGPQFHRCALALLHAGRGSGHRVQAAARIAGSTRRSRIDEVLANAEVLADEYEDFDEGTALDRIARRVVWDSATVLEDRARWIRTANGAAGRASDGIRCAVPAALHERAAHELQALCSHVVRDPAAIAAMALLVDDRATIEPDGALAFACLLYLADRHEAAQFWWQFAAGADSSTAAHCLYLHHLQHSELRDAGLWYDRIRELRRLDENPMLQLTPSQQGDDVWPWSPRTVTFLTVYEVDDSADLDDAGTPLLVVPLSDSLAEAVRRLEVDSDVDYGTIPKPDPELAAELEDCVVSGT</sequence>
<accession>A0ABV3B8M2</accession>
<organism evidence="1 2">
    <name type="scientific">Streptomyces neyagawaensis</name>
    <dbReference type="NCBI Taxonomy" id="42238"/>
    <lineage>
        <taxon>Bacteria</taxon>
        <taxon>Bacillati</taxon>
        <taxon>Actinomycetota</taxon>
        <taxon>Actinomycetes</taxon>
        <taxon>Kitasatosporales</taxon>
        <taxon>Streptomycetaceae</taxon>
        <taxon>Streptomyces</taxon>
    </lineage>
</organism>
<protein>
    <submittedName>
        <fullName evidence="1">Uncharacterized protein</fullName>
    </submittedName>
</protein>
<evidence type="ECO:0000313" key="2">
    <source>
        <dbReference type="Proteomes" id="UP001551189"/>
    </source>
</evidence>